<evidence type="ECO:0000313" key="1">
    <source>
        <dbReference type="EMBL" id="RLM97909.1"/>
    </source>
</evidence>
<proteinExistence type="predicted"/>
<sequence>MAKASCLMKMRWSYRLSRNTSPPPRLRFECPEQDTITRPDRKFNDLGVQHLLCYLSHLLDSLQQAGVR</sequence>
<organism evidence="1 2">
    <name type="scientific">Panicum miliaceum</name>
    <name type="common">Proso millet</name>
    <name type="synonym">Broomcorn millet</name>
    <dbReference type="NCBI Taxonomy" id="4540"/>
    <lineage>
        <taxon>Eukaryota</taxon>
        <taxon>Viridiplantae</taxon>
        <taxon>Streptophyta</taxon>
        <taxon>Embryophyta</taxon>
        <taxon>Tracheophyta</taxon>
        <taxon>Spermatophyta</taxon>
        <taxon>Magnoliopsida</taxon>
        <taxon>Liliopsida</taxon>
        <taxon>Poales</taxon>
        <taxon>Poaceae</taxon>
        <taxon>PACMAD clade</taxon>
        <taxon>Panicoideae</taxon>
        <taxon>Panicodae</taxon>
        <taxon>Paniceae</taxon>
        <taxon>Panicinae</taxon>
        <taxon>Panicum</taxon>
        <taxon>Panicum sect. Panicum</taxon>
    </lineage>
</organism>
<comment type="caution">
    <text evidence="1">The sequence shown here is derived from an EMBL/GenBank/DDBJ whole genome shotgun (WGS) entry which is preliminary data.</text>
</comment>
<evidence type="ECO:0000313" key="2">
    <source>
        <dbReference type="Proteomes" id="UP000275267"/>
    </source>
</evidence>
<dbReference type="EMBL" id="PQIB02000009">
    <property type="protein sequence ID" value="RLM97909.1"/>
    <property type="molecule type" value="Genomic_DNA"/>
</dbReference>
<dbReference type="AlphaFoldDB" id="A0A3L6R4Y5"/>
<gene>
    <name evidence="1" type="ORF">C2845_PM06G14690</name>
</gene>
<name>A0A3L6R4Y5_PANMI</name>
<keyword evidence="2" id="KW-1185">Reference proteome</keyword>
<accession>A0A3L6R4Y5</accession>
<protein>
    <submittedName>
        <fullName evidence="1">Uncharacterized protein</fullName>
    </submittedName>
</protein>
<reference evidence="2" key="1">
    <citation type="journal article" date="2019" name="Nat. Commun.">
        <title>The genome of broomcorn millet.</title>
        <authorList>
            <person name="Zou C."/>
            <person name="Miki D."/>
            <person name="Li D."/>
            <person name="Tang Q."/>
            <person name="Xiao L."/>
            <person name="Rajput S."/>
            <person name="Deng P."/>
            <person name="Jia W."/>
            <person name="Huang R."/>
            <person name="Zhang M."/>
            <person name="Sun Y."/>
            <person name="Hu J."/>
            <person name="Fu X."/>
            <person name="Schnable P.S."/>
            <person name="Li F."/>
            <person name="Zhang H."/>
            <person name="Feng B."/>
            <person name="Zhu X."/>
            <person name="Liu R."/>
            <person name="Schnable J.C."/>
            <person name="Zhu J.-K."/>
            <person name="Zhang H."/>
        </authorList>
    </citation>
    <scope>NUCLEOTIDE SEQUENCE [LARGE SCALE GENOMIC DNA]</scope>
</reference>
<dbReference type="Proteomes" id="UP000275267">
    <property type="component" value="Unassembled WGS sequence"/>
</dbReference>